<proteinExistence type="predicted"/>
<dbReference type="AlphaFoldDB" id="A0A4S8M0G4"/>
<name>A0A4S8M0G4_DENBC</name>
<evidence type="ECO:0000313" key="1">
    <source>
        <dbReference type="EMBL" id="THU95281.1"/>
    </source>
</evidence>
<organism evidence="1 2">
    <name type="scientific">Dendrothele bispora (strain CBS 962.96)</name>
    <dbReference type="NCBI Taxonomy" id="1314807"/>
    <lineage>
        <taxon>Eukaryota</taxon>
        <taxon>Fungi</taxon>
        <taxon>Dikarya</taxon>
        <taxon>Basidiomycota</taxon>
        <taxon>Agaricomycotina</taxon>
        <taxon>Agaricomycetes</taxon>
        <taxon>Agaricomycetidae</taxon>
        <taxon>Agaricales</taxon>
        <taxon>Agaricales incertae sedis</taxon>
        <taxon>Dendrothele</taxon>
    </lineage>
</organism>
<dbReference type="InterPro" id="IPR015943">
    <property type="entry name" value="WD40/YVTN_repeat-like_dom_sf"/>
</dbReference>
<dbReference type="EMBL" id="ML179203">
    <property type="protein sequence ID" value="THU95281.1"/>
    <property type="molecule type" value="Genomic_DNA"/>
</dbReference>
<dbReference type="SUPFAM" id="SSF50978">
    <property type="entry name" value="WD40 repeat-like"/>
    <property type="match status" value="1"/>
</dbReference>
<sequence>MGAIISYLRQKHFSRAKSYAHLVNLSGPRDAILSVSFSVNAKFVAAAGCGGITIWDLSTFAPVATPYVDANVVTPENMFSVSSWVFFENGKREVVVLGTVQGGLLFWEWRKDHRSFEPFCKLQPSNDSGPVTSIDFYERRVPSKNHARVVMSTAVDRSVGVWSLSVSHRELKKIFKINLEETFLPRTVHFIQETREVIVFSRNGGRIRILHYKTGNTQKDRRCGADPIGPVAFNECSEHFVTWTGRNFDLYTLENLDHVRTFNGGTPVVPLPKEVVFVDQGRYILAGTDHGCAVLYDTSTGSIARTLKYSGVGLVQQVSPEFEILAIAGSTFQQEASVDIFKSPRRNTQGLDKFPTRQPALKQDDDDMVFIGFSMRRAPVLRATSSFHQAYAPKILENFWAKPVDNQPEALSSDYSQASGLAFQGSDSTFTREQLGAVGSSEFTTQPHKPDSSFVHPTDSVKIPEYYHDHNPSFTRTDPPCQVHDQRAENSLTASVPGYHAFTLLAKFGIHHRFPVSKSLT</sequence>
<dbReference type="InterPro" id="IPR001680">
    <property type="entry name" value="WD40_rpt"/>
</dbReference>
<dbReference type="Gene3D" id="2.130.10.10">
    <property type="entry name" value="YVTN repeat-like/Quinoprotein amine dehydrogenase"/>
    <property type="match status" value="1"/>
</dbReference>
<dbReference type="InterPro" id="IPR036322">
    <property type="entry name" value="WD40_repeat_dom_sf"/>
</dbReference>
<keyword evidence="2" id="KW-1185">Reference proteome</keyword>
<dbReference type="Proteomes" id="UP000297245">
    <property type="component" value="Unassembled WGS sequence"/>
</dbReference>
<dbReference type="OrthoDB" id="3238562at2759"/>
<dbReference type="SMART" id="SM00320">
    <property type="entry name" value="WD40"/>
    <property type="match status" value="2"/>
</dbReference>
<accession>A0A4S8M0G4</accession>
<protein>
    <submittedName>
        <fullName evidence="1">WD40 repeat-like protein</fullName>
    </submittedName>
</protein>
<gene>
    <name evidence="1" type="ORF">K435DRAFT_798220</name>
</gene>
<reference evidence="1 2" key="1">
    <citation type="journal article" date="2019" name="Nat. Ecol. Evol.">
        <title>Megaphylogeny resolves global patterns of mushroom evolution.</title>
        <authorList>
            <person name="Varga T."/>
            <person name="Krizsan K."/>
            <person name="Foldi C."/>
            <person name="Dima B."/>
            <person name="Sanchez-Garcia M."/>
            <person name="Sanchez-Ramirez S."/>
            <person name="Szollosi G.J."/>
            <person name="Szarkandi J.G."/>
            <person name="Papp V."/>
            <person name="Albert L."/>
            <person name="Andreopoulos W."/>
            <person name="Angelini C."/>
            <person name="Antonin V."/>
            <person name="Barry K.W."/>
            <person name="Bougher N.L."/>
            <person name="Buchanan P."/>
            <person name="Buyck B."/>
            <person name="Bense V."/>
            <person name="Catcheside P."/>
            <person name="Chovatia M."/>
            <person name="Cooper J."/>
            <person name="Damon W."/>
            <person name="Desjardin D."/>
            <person name="Finy P."/>
            <person name="Geml J."/>
            <person name="Haridas S."/>
            <person name="Hughes K."/>
            <person name="Justo A."/>
            <person name="Karasinski D."/>
            <person name="Kautmanova I."/>
            <person name="Kiss B."/>
            <person name="Kocsube S."/>
            <person name="Kotiranta H."/>
            <person name="LaButti K.M."/>
            <person name="Lechner B.E."/>
            <person name="Liimatainen K."/>
            <person name="Lipzen A."/>
            <person name="Lukacs Z."/>
            <person name="Mihaltcheva S."/>
            <person name="Morgado L.N."/>
            <person name="Niskanen T."/>
            <person name="Noordeloos M.E."/>
            <person name="Ohm R.A."/>
            <person name="Ortiz-Santana B."/>
            <person name="Ovrebo C."/>
            <person name="Racz N."/>
            <person name="Riley R."/>
            <person name="Savchenko A."/>
            <person name="Shiryaev A."/>
            <person name="Soop K."/>
            <person name="Spirin V."/>
            <person name="Szebenyi C."/>
            <person name="Tomsovsky M."/>
            <person name="Tulloss R.E."/>
            <person name="Uehling J."/>
            <person name="Grigoriev I.V."/>
            <person name="Vagvolgyi C."/>
            <person name="Papp T."/>
            <person name="Martin F.M."/>
            <person name="Miettinen O."/>
            <person name="Hibbett D.S."/>
            <person name="Nagy L.G."/>
        </authorList>
    </citation>
    <scope>NUCLEOTIDE SEQUENCE [LARGE SCALE GENOMIC DNA]</scope>
    <source>
        <strain evidence="1 2">CBS 962.96</strain>
    </source>
</reference>
<evidence type="ECO:0000313" key="2">
    <source>
        <dbReference type="Proteomes" id="UP000297245"/>
    </source>
</evidence>